<dbReference type="OrthoDB" id="5524970at2"/>
<evidence type="ECO:0000259" key="4">
    <source>
        <dbReference type="SMART" id="SM00948"/>
    </source>
</evidence>
<evidence type="ECO:0000256" key="3">
    <source>
        <dbReference type="SAM" id="MobiDB-lite"/>
    </source>
</evidence>
<reference evidence="5 6" key="1">
    <citation type="submission" date="2014-04" db="EMBL/GenBank/DDBJ databases">
        <title>Genome assembly of Hyalangium minutum DSM 14724.</title>
        <authorList>
            <person name="Sharma G."/>
            <person name="Subramanian S."/>
        </authorList>
    </citation>
    <scope>NUCLEOTIDE SEQUENCE [LARGE SCALE GENOMIC DNA]</scope>
    <source>
        <strain evidence="5 6">DSM 14724</strain>
    </source>
</reference>
<dbReference type="Pfam" id="PF01344">
    <property type="entry name" value="Kelch_1"/>
    <property type="match status" value="2"/>
</dbReference>
<dbReference type="PANTHER" id="PTHR46344">
    <property type="entry name" value="OS02G0202900 PROTEIN"/>
    <property type="match status" value="1"/>
</dbReference>
<comment type="caution">
    <text evidence="5">The sequence shown here is derived from an EMBL/GenBank/DDBJ whole genome shotgun (WGS) entry which is preliminary data.</text>
</comment>
<dbReference type="AlphaFoldDB" id="A0A085WFT2"/>
<evidence type="ECO:0000313" key="6">
    <source>
        <dbReference type="Proteomes" id="UP000028725"/>
    </source>
</evidence>
<feature type="domain" description="Proteasome alpha-type subunits" evidence="4">
    <location>
        <begin position="122"/>
        <end position="144"/>
    </location>
</feature>
<evidence type="ECO:0000313" key="5">
    <source>
        <dbReference type="EMBL" id="KFE66545.1"/>
    </source>
</evidence>
<feature type="domain" description="Proteasome alpha-type subunits" evidence="4">
    <location>
        <begin position="360"/>
        <end position="382"/>
    </location>
</feature>
<organism evidence="5 6">
    <name type="scientific">Hyalangium minutum</name>
    <dbReference type="NCBI Taxonomy" id="394096"/>
    <lineage>
        <taxon>Bacteria</taxon>
        <taxon>Pseudomonadati</taxon>
        <taxon>Myxococcota</taxon>
        <taxon>Myxococcia</taxon>
        <taxon>Myxococcales</taxon>
        <taxon>Cystobacterineae</taxon>
        <taxon>Archangiaceae</taxon>
        <taxon>Hyalangium</taxon>
    </lineage>
</organism>
<dbReference type="InterPro" id="IPR037293">
    <property type="entry name" value="Gal_Oxidase_central_sf"/>
</dbReference>
<feature type="compositionally biased region" description="Polar residues" evidence="3">
    <location>
        <begin position="74"/>
        <end position="84"/>
    </location>
</feature>
<accession>A0A085WFT2</accession>
<dbReference type="InterPro" id="IPR011043">
    <property type="entry name" value="Gal_Oxase/kelch_b-propeller"/>
</dbReference>
<dbReference type="GO" id="GO:0006511">
    <property type="term" value="P:ubiquitin-dependent protein catabolic process"/>
    <property type="evidence" value="ECO:0007669"/>
    <property type="project" value="InterPro"/>
</dbReference>
<dbReference type="Gene3D" id="2.130.10.80">
    <property type="entry name" value="Galactose oxidase/kelch, beta-propeller"/>
    <property type="match status" value="4"/>
</dbReference>
<dbReference type="SUPFAM" id="SSF50965">
    <property type="entry name" value="Galactose oxidase, central domain"/>
    <property type="match status" value="1"/>
</dbReference>
<dbReference type="GO" id="GO:0019773">
    <property type="term" value="C:proteasome core complex, alpha-subunit complex"/>
    <property type="evidence" value="ECO:0007669"/>
    <property type="project" value="InterPro"/>
</dbReference>
<evidence type="ECO:0000256" key="2">
    <source>
        <dbReference type="ARBA" id="ARBA00022737"/>
    </source>
</evidence>
<protein>
    <submittedName>
        <fullName evidence="5">High-affinity leucine-specific transport system, periplasmic binding protein LivK</fullName>
    </submittedName>
</protein>
<feature type="region of interest" description="Disordered" evidence="3">
    <location>
        <begin position="58"/>
        <end position="84"/>
    </location>
</feature>
<dbReference type="EMBL" id="JMCB01000010">
    <property type="protein sequence ID" value="KFE66545.1"/>
    <property type="molecule type" value="Genomic_DNA"/>
</dbReference>
<keyword evidence="1" id="KW-0880">Kelch repeat</keyword>
<feature type="domain" description="Proteasome alpha-type subunits" evidence="4">
    <location>
        <begin position="264"/>
        <end position="286"/>
    </location>
</feature>
<sequence>MSFHTPDEHVPAAASSLGFRLRRVKEPSLPSFMLLMVGLLAFLSGCLGLEHAPSDDCQSSLEGCGAPPAGEDSGTPQTWSSTSSPAMGGHFLDDYTTTLLPSGKVLITGGDYLRAYAGCEVYDPKTGTWSPTGSLVTARYSHTATLLPSGKVLVLGGYNPDGVDGWDSPTLATAEVYDPGTGTWSRTGSLATGRSGHTATLLPSGKVLVLGGATDEEYFNKAEVYDPETGTSSLTPNTSLEGYTAVLLRSGKVLVTDGKDAEVYDPGTGTWSRTGSLAMSRYAYTATLLPSGKVLVAAGGTLTAEVYDPETGTWSRTGSLAIGRDGHTAVLLPSGKVLVVGGGRSSVSGSLESAQSAEVYDPETGTWSPTGRLVHPHWAPHTTTLLSSGRVLVFGGNALYWAELYTP</sequence>
<dbReference type="Proteomes" id="UP000028725">
    <property type="component" value="Unassembled WGS sequence"/>
</dbReference>
<name>A0A085WFT2_9BACT</name>
<keyword evidence="6" id="KW-1185">Reference proteome</keyword>
<proteinExistence type="predicted"/>
<dbReference type="SMART" id="SM00948">
    <property type="entry name" value="Proteasome_A_N"/>
    <property type="match status" value="3"/>
</dbReference>
<dbReference type="InterPro" id="IPR006652">
    <property type="entry name" value="Kelch_1"/>
</dbReference>
<dbReference type="SMART" id="SM00612">
    <property type="entry name" value="Kelch"/>
    <property type="match status" value="6"/>
</dbReference>
<dbReference type="PANTHER" id="PTHR46344:SF27">
    <property type="entry name" value="KELCH REPEAT SUPERFAMILY PROTEIN"/>
    <property type="match status" value="1"/>
</dbReference>
<dbReference type="PATRIC" id="fig|394096.3.peg.5363"/>
<keyword evidence="2" id="KW-0677">Repeat</keyword>
<dbReference type="STRING" id="394096.DB31_1018"/>
<dbReference type="InterPro" id="IPR000426">
    <property type="entry name" value="Proteasome_asu_N"/>
</dbReference>
<gene>
    <name evidence="5" type="ORF">DB31_1018</name>
</gene>
<evidence type="ECO:0000256" key="1">
    <source>
        <dbReference type="ARBA" id="ARBA00022441"/>
    </source>
</evidence>